<keyword evidence="6" id="KW-0560">Oxidoreductase</keyword>
<dbReference type="SUPFAM" id="SSF52343">
    <property type="entry name" value="Ferredoxin reductase-like, C-terminal NADP-linked domain"/>
    <property type="match status" value="1"/>
</dbReference>
<dbReference type="PANTHER" id="PTHR47354:SF6">
    <property type="entry name" value="NADH OXIDOREDUCTASE HCR"/>
    <property type="match status" value="1"/>
</dbReference>
<dbReference type="EMBL" id="QXJK01000001">
    <property type="protein sequence ID" value="RIX36947.1"/>
    <property type="molecule type" value="Genomic_DNA"/>
</dbReference>
<dbReference type="Gene3D" id="3.10.20.30">
    <property type="match status" value="1"/>
</dbReference>
<feature type="domain" description="2Fe-2S ferredoxin-type" evidence="9">
    <location>
        <begin position="287"/>
        <end position="371"/>
    </location>
</feature>
<dbReference type="InterPro" id="IPR001041">
    <property type="entry name" value="2Fe-2S_ferredoxin-type"/>
</dbReference>
<dbReference type="SUPFAM" id="SSF63380">
    <property type="entry name" value="Riboflavin synthase domain-like"/>
    <property type="match status" value="1"/>
</dbReference>
<dbReference type="InterPro" id="IPR017938">
    <property type="entry name" value="Riboflavin_synthase-like_b-brl"/>
</dbReference>
<dbReference type="InterPro" id="IPR012675">
    <property type="entry name" value="Beta-grasp_dom_sf"/>
</dbReference>
<evidence type="ECO:0000256" key="8">
    <source>
        <dbReference type="ARBA" id="ARBA00023014"/>
    </source>
</evidence>
<evidence type="ECO:0000256" key="6">
    <source>
        <dbReference type="ARBA" id="ARBA00023002"/>
    </source>
</evidence>
<evidence type="ECO:0000259" key="10">
    <source>
        <dbReference type="PROSITE" id="PS51384"/>
    </source>
</evidence>
<evidence type="ECO:0000313" key="12">
    <source>
        <dbReference type="Proteomes" id="UP000285278"/>
    </source>
</evidence>
<sequence length="371" mass="39805">MRSSFQHATRRLARLLTFPHFPSDYANLVNPLHGRELRGRVVDVARHTDHTEVTLQPGPGMVTDFHPGQFIGLGVRVNGRWVWRCYSLTNAPAPAGTRHDSNPGGSNHSTGALLTIGIKPVPDGAVSSHISHTMRPGDIIRLTQPGGDFYLPTPLPHSIAFITAGAGITPVISMIRWLAQEHPTGRAQLPDIIHVHSDSRGTIPAPYQRELTDLAAERRGYTLLPWNSSERGRLTPDRLRDLIPDITSRERLACGPQPFLDAITAALPGTRTECFHSELAAGATDGGTVTLEGTNRTFECSGSTSILEAAEAAGYALPHGCRMGICHTCTAHIVDGSVTDLRSGHVHGAGENVRACSTTPQGAVTVREAPA</sequence>
<keyword evidence="5" id="KW-0274">FAD</keyword>
<keyword evidence="4" id="KW-0479">Metal-binding</keyword>
<evidence type="ECO:0000256" key="2">
    <source>
        <dbReference type="ARBA" id="ARBA00022630"/>
    </source>
</evidence>
<keyword evidence="12" id="KW-1185">Reference proteome</keyword>
<dbReference type="AlphaFoldDB" id="A0A418QAA1"/>
<evidence type="ECO:0000256" key="7">
    <source>
        <dbReference type="ARBA" id="ARBA00023004"/>
    </source>
</evidence>
<dbReference type="PROSITE" id="PS51085">
    <property type="entry name" value="2FE2S_FER_2"/>
    <property type="match status" value="1"/>
</dbReference>
<comment type="cofactor">
    <cofactor evidence="1">
        <name>FAD</name>
        <dbReference type="ChEBI" id="CHEBI:57692"/>
    </cofactor>
</comment>
<accession>A0A418QAA1</accession>
<evidence type="ECO:0000256" key="3">
    <source>
        <dbReference type="ARBA" id="ARBA00022714"/>
    </source>
</evidence>
<dbReference type="CDD" id="cd00207">
    <property type="entry name" value="fer2"/>
    <property type="match status" value="1"/>
</dbReference>
<dbReference type="GO" id="GO:0016491">
    <property type="term" value="F:oxidoreductase activity"/>
    <property type="evidence" value="ECO:0007669"/>
    <property type="project" value="UniProtKB-KW"/>
</dbReference>
<keyword evidence="8" id="KW-0411">Iron-sulfur</keyword>
<dbReference type="GO" id="GO:0046872">
    <property type="term" value="F:metal ion binding"/>
    <property type="evidence" value="ECO:0007669"/>
    <property type="project" value="UniProtKB-KW"/>
</dbReference>
<dbReference type="OrthoDB" id="9796486at2"/>
<comment type="caution">
    <text evidence="11">The sequence shown here is derived from an EMBL/GenBank/DDBJ whole genome shotgun (WGS) entry which is preliminary data.</text>
</comment>
<proteinExistence type="predicted"/>
<dbReference type="SUPFAM" id="SSF54292">
    <property type="entry name" value="2Fe-2S ferredoxin-like"/>
    <property type="match status" value="1"/>
</dbReference>
<evidence type="ECO:0008006" key="13">
    <source>
        <dbReference type="Google" id="ProtNLM"/>
    </source>
</evidence>
<reference evidence="11 12" key="1">
    <citation type="submission" date="2018-09" db="EMBL/GenBank/DDBJ databases">
        <title>Optimization and identification of Corynebacterium falsenii FN1-14 from fish paste.</title>
        <authorList>
            <person name="Daroonpunt R."/>
            <person name="Tanasupawat S."/>
        </authorList>
    </citation>
    <scope>NUCLEOTIDE SEQUENCE [LARGE SCALE GENOMIC DNA]</scope>
    <source>
        <strain evidence="11 12">FN1-14</strain>
    </source>
</reference>
<dbReference type="Pfam" id="PF00111">
    <property type="entry name" value="Fer2"/>
    <property type="match status" value="1"/>
</dbReference>
<evidence type="ECO:0000259" key="9">
    <source>
        <dbReference type="PROSITE" id="PS51085"/>
    </source>
</evidence>
<gene>
    <name evidence="11" type="ORF">D3M95_00020</name>
</gene>
<feature type="domain" description="FAD-binding FR-type" evidence="10">
    <location>
        <begin position="34"/>
        <end position="152"/>
    </location>
</feature>
<dbReference type="InterPro" id="IPR039261">
    <property type="entry name" value="FNR_nucleotide-bd"/>
</dbReference>
<evidence type="ECO:0000256" key="5">
    <source>
        <dbReference type="ARBA" id="ARBA00022827"/>
    </source>
</evidence>
<dbReference type="InterPro" id="IPR017927">
    <property type="entry name" value="FAD-bd_FR_type"/>
</dbReference>
<evidence type="ECO:0000313" key="11">
    <source>
        <dbReference type="EMBL" id="RIX36947.1"/>
    </source>
</evidence>
<evidence type="ECO:0000256" key="4">
    <source>
        <dbReference type="ARBA" id="ARBA00022723"/>
    </source>
</evidence>
<dbReference type="Gene3D" id="3.40.50.80">
    <property type="entry name" value="Nucleotide-binding domain of ferredoxin-NADP reductase (FNR) module"/>
    <property type="match status" value="1"/>
</dbReference>
<dbReference type="InterPro" id="IPR036010">
    <property type="entry name" value="2Fe-2S_ferredoxin-like_sf"/>
</dbReference>
<keyword evidence="2" id="KW-0285">Flavoprotein</keyword>
<protein>
    <recommendedName>
        <fullName evidence="13">Ferredoxin reductase</fullName>
    </recommendedName>
</protein>
<keyword evidence="7" id="KW-0408">Iron</keyword>
<keyword evidence="3" id="KW-0001">2Fe-2S</keyword>
<dbReference type="PANTHER" id="PTHR47354">
    <property type="entry name" value="NADH OXIDOREDUCTASE HCR"/>
    <property type="match status" value="1"/>
</dbReference>
<evidence type="ECO:0000256" key="1">
    <source>
        <dbReference type="ARBA" id="ARBA00001974"/>
    </source>
</evidence>
<organism evidence="11 12">
    <name type="scientific">Corynebacterium falsenii</name>
    <dbReference type="NCBI Taxonomy" id="108486"/>
    <lineage>
        <taxon>Bacteria</taxon>
        <taxon>Bacillati</taxon>
        <taxon>Actinomycetota</taxon>
        <taxon>Actinomycetes</taxon>
        <taxon>Mycobacteriales</taxon>
        <taxon>Corynebacteriaceae</taxon>
        <taxon>Corynebacterium</taxon>
    </lineage>
</organism>
<name>A0A418QAA1_9CORY</name>
<dbReference type="Proteomes" id="UP000285278">
    <property type="component" value="Unassembled WGS sequence"/>
</dbReference>
<dbReference type="STRING" id="1451189.CFAL_08300"/>
<dbReference type="InterPro" id="IPR050415">
    <property type="entry name" value="MRET"/>
</dbReference>
<dbReference type="GO" id="GO:0051537">
    <property type="term" value="F:2 iron, 2 sulfur cluster binding"/>
    <property type="evidence" value="ECO:0007669"/>
    <property type="project" value="UniProtKB-KW"/>
</dbReference>
<dbReference type="PROSITE" id="PS51384">
    <property type="entry name" value="FAD_FR"/>
    <property type="match status" value="1"/>
</dbReference>
<dbReference type="Gene3D" id="2.40.30.10">
    <property type="entry name" value="Translation factors"/>
    <property type="match status" value="1"/>
</dbReference>